<organism evidence="3 4">
    <name type="scientific">Triparma retinervis</name>
    <dbReference type="NCBI Taxonomy" id="2557542"/>
    <lineage>
        <taxon>Eukaryota</taxon>
        <taxon>Sar</taxon>
        <taxon>Stramenopiles</taxon>
        <taxon>Ochrophyta</taxon>
        <taxon>Bolidophyceae</taxon>
        <taxon>Parmales</taxon>
        <taxon>Triparmaceae</taxon>
        <taxon>Triparma</taxon>
    </lineage>
</organism>
<dbReference type="CDD" id="cd00201">
    <property type="entry name" value="WW"/>
    <property type="match status" value="1"/>
</dbReference>
<dbReference type="PROSITE" id="PS01159">
    <property type="entry name" value="WW_DOMAIN_1"/>
    <property type="match status" value="1"/>
</dbReference>
<accession>A0A9W7E7V8</accession>
<evidence type="ECO:0000259" key="2">
    <source>
        <dbReference type="PROSITE" id="PS50020"/>
    </source>
</evidence>
<protein>
    <recommendedName>
        <fullName evidence="2">WW domain-containing protein</fullName>
    </recommendedName>
</protein>
<evidence type="ECO:0000256" key="1">
    <source>
        <dbReference type="SAM" id="MobiDB-lite"/>
    </source>
</evidence>
<keyword evidence="4" id="KW-1185">Reference proteome</keyword>
<evidence type="ECO:0000313" key="3">
    <source>
        <dbReference type="EMBL" id="GMH71644.1"/>
    </source>
</evidence>
<dbReference type="OrthoDB" id="9989144at2759"/>
<evidence type="ECO:0000313" key="4">
    <source>
        <dbReference type="Proteomes" id="UP001165082"/>
    </source>
</evidence>
<dbReference type="SUPFAM" id="SSF51045">
    <property type="entry name" value="WW domain"/>
    <property type="match status" value="1"/>
</dbReference>
<feature type="compositionally biased region" description="Low complexity" evidence="1">
    <location>
        <begin position="115"/>
        <end position="128"/>
    </location>
</feature>
<feature type="domain" description="WW" evidence="2">
    <location>
        <begin position="51"/>
        <end position="84"/>
    </location>
</feature>
<dbReference type="InterPro" id="IPR036020">
    <property type="entry name" value="WW_dom_sf"/>
</dbReference>
<dbReference type="PROSITE" id="PS50020">
    <property type="entry name" value="WW_DOMAIN_2"/>
    <property type="match status" value="1"/>
</dbReference>
<dbReference type="AlphaFoldDB" id="A0A9W7E7V8"/>
<comment type="caution">
    <text evidence="3">The sequence shown here is derived from an EMBL/GenBank/DDBJ whole genome shotgun (WGS) entry which is preliminary data.</text>
</comment>
<dbReference type="SMART" id="SM00456">
    <property type="entry name" value="WW"/>
    <property type="match status" value="1"/>
</dbReference>
<dbReference type="InterPro" id="IPR001202">
    <property type="entry name" value="WW_dom"/>
</dbReference>
<gene>
    <name evidence="3" type="ORF">TrRE_jg1362</name>
</gene>
<feature type="region of interest" description="Disordered" evidence="1">
    <location>
        <begin position="102"/>
        <end position="230"/>
    </location>
</feature>
<feature type="compositionally biased region" description="Basic and acidic residues" evidence="1">
    <location>
        <begin position="212"/>
        <end position="222"/>
    </location>
</feature>
<reference evidence="3" key="1">
    <citation type="submission" date="2022-07" db="EMBL/GenBank/DDBJ databases">
        <title>Genome analysis of Parmales, a sister group of diatoms, reveals the evolutionary specialization of diatoms from phago-mixotrophs to photoautotrophs.</title>
        <authorList>
            <person name="Ban H."/>
            <person name="Sato S."/>
            <person name="Yoshikawa S."/>
            <person name="Kazumasa Y."/>
            <person name="Nakamura Y."/>
            <person name="Ichinomiya M."/>
            <person name="Saitoh K."/>
            <person name="Sato N."/>
            <person name="Blanc-Mathieu R."/>
            <person name="Endo H."/>
            <person name="Kuwata A."/>
            <person name="Ogata H."/>
        </authorList>
    </citation>
    <scope>NUCLEOTIDE SEQUENCE</scope>
</reference>
<dbReference type="EMBL" id="BRXZ01002858">
    <property type="protein sequence ID" value="GMH71644.1"/>
    <property type="molecule type" value="Genomic_DNA"/>
</dbReference>
<dbReference type="Gene3D" id="2.20.70.10">
    <property type="match status" value="1"/>
</dbReference>
<sequence>MLIMKLVTLGIKIKSSTPLNRGVTSYIVTFPGFGPSTTEYTLPGKLVRKCRNIPEGWTELKTADGQTYFLNDRNGETQWEVPEDASEETGVVGRIRGEVHKTRVRGGGGRGGGVATASAAESTAARVAKGPEGANTPKSWTPLTGPNMHPKSHQTLERAPNLTVAIRPQIPASPIRGRPATPAGADGSQAQSGDLPAIDAQTIGKKNRTSYSRRDRMSDKRSKGAGLTAKAVTIQRGIQIRSSKGLATSRQPRNMMNDEQVIAIMMDRGFKGFVGRGCGGGCAC</sequence>
<feature type="compositionally biased region" description="Gly residues" evidence="1">
    <location>
        <begin position="105"/>
        <end position="114"/>
    </location>
</feature>
<proteinExistence type="predicted"/>
<dbReference type="Pfam" id="PF00397">
    <property type="entry name" value="WW"/>
    <property type="match status" value="1"/>
</dbReference>
<dbReference type="Proteomes" id="UP001165082">
    <property type="component" value="Unassembled WGS sequence"/>
</dbReference>
<name>A0A9W7E7V8_9STRA</name>